<dbReference type="Proteomes" id="UP001162131">
    <property type="component" value="Unassembled WGS sequence"/>
</dbReference>
<sequence>MTHVHPAFKTAETIYANEIYNFIHEIHPKRRSLNNSPLSSKDKFISLKNKRFNRGKHSRFSTSFAVAAPNDQKLDYLPASKLHQRIFDKPDYDHLSLTEKVNLPLEKSQIVIAPKLPPLRTISPTFNKLIPFDLIKSSRSSTTNKDQLKELHCSALDKLVSVCQDAEDIPKVSKKVNKEVKLIERFSERINWTTDTLKQFEDYDHSVIRHMFHHFSLIKEDLNKEISEISHQMKAGTNDQHLVNARRRRKSVRKDF</sequence>
<name>A0AAU9JD94_9CILI</name>
<gene>
    <name evidence="1" type="ORF">BSTOLATCC_MIC24215</name>
</gene>
<evidence type="ECO:0000313" key="1">
    <source>
        <dbReference type="EMBL" id="CAG9319664.1"/>
    </source>
</evidence>
<proteinExistence type="predicted"/>
<keyword evidence="2" id="KW-1185">Reference proteome</keyword>
<dbReference type="AlphaFoldDB" id="A0AAU9JD94"/>
<protein>
    <submittedName>
        <fullName evidence="1">Uncharacterized protein</fullName>
    </submittedName>
</protein>
<reference evidence="1" key="1">
    <citation type="submission" date="2021-09" db="EMBL/GenBank/DDBJ databases">
        <authorList>
            <consortium name="AG Swart"/>
            <person name="Singh M."/>
            <person name="Singh A."/>
            <person name="Seah K."/>
            <person name="Emmerich C."/>
        </authorList>
    </citation>
    <scope>NUCLEOTIDE SEQUENCE</scope>
    <source>
        <strain evidence="1">ATCC30299</strain>
    </source>
</reference>
<organism evidence="1 2">
    <name type="scientific">Blepharisma stoltei</name>
    <dbReference type="NCBI Taxonomy" id="1481888"/>
    <lineage>
        <taxon>Eukaryota</taxon>
        <taxon>Sar</taxon>
        <taxon>Alveolata</taxon>
        <taxon>Ciliophora</taxon>
        <taxon>Postciliodesmatophora</taxon>
        <taxon>Heterotrichea</taxon>
        <taxon>Heterotrichida</taxon>
        <taxon>Blepharismidae</taxon>
        <taxon>Blepharisma</taxon>
    </lineage>
</organism>
<dbReference type="EMBL" id="CAJZBQ010000023">
    <property type="protein sequence ID" value="CAG9319664.1"/>
    <property type="molecule type" value="Genomic_DNA"/>
</dbReference>
<comment type="caution">
    <text evidence="1">The sequence shown here is derived from an EMBL/GenBank/DDBJ whole genome shotgun (WGS) entry which is preliminary data.</text>
</comment>
<evidence type="ECO:0000313" key="2">
    <source>
        <dbReference type="Proteomes" id="UP001162131"/>
    </source>
</evidence>
<accession>A0AAU9JD94</accession>